<evidence type="ECO:0000313" key="1">
    <source>
        <dbReference type="EMBL" id="OEJ73081.1"/>
    </source>
</evidence>
<dbReference type="OrthoDB" id="466434at2"/>
<reference evidence="1" key="1">
    <citation type="submission" date="2016-09" db="EMBL/GenBank/DDBJ databases">
        <title>Draft genome of thermotolerant cyanobacterium Desertifilum sp. strain IPPAS B-1220.</title>
        <authorList>
            <person name="Sinetova M.A."/>
            <person name="Bolakhan K."/>
            <person name="Zayadan B.K."/>
            <person name="Mironov K.S."/>
            <person name="Ustinova V."/>
            <person name="Kupriyanova E.V."/>
            <person name="Sidorov R.A."/>
            <person name="Skrypnik A.N."/>
            <person name="Gogoleva N.E."/>
            <person name="Gogolev Y.V."/>
            <person name="Los D.A."/>
        </authorList>
    </citation>
    <scope>NUCLEOTIDE SEQUENCE [LARGE SCALE GENOMIC DNA]</scope>
    <source>
        <strain evidence="1">IPPAS B-1220</strain>
    </source>
</reference>
<dbReference type="EMBL" id="MJGC01000099">
    <property type="protein sequence ID" value="OEJ73081.1"/>
    <property type="molecule type" value="Genomic_DNA"/>
</dbReference>
<sequence>MSASQPLKGTELIDCAKANAKQGIEAATELCGYGSDFNTFKQELKRACQDIGVQVNELSDLITDQQTVQRMGGIEVAPDTPSQL</sequence>
<comment type="caution">
    <text evidence="1">The sequence shown here is derived from an EMBL/GenBank/DDBJ whole genome shotgun (WGS) entry which is preliminary data.</text>
</comment>
<dbReference type="RefSeq" id="WP_069969223.1">
    <property type="nucleotide sequence ID" value="NZ_CM124774.1"/>
</dbReference>
<gene>
    <name evidence="1" type="ORF">BH720_21240</name>
</gene>
<dbReference type="AlphaFoldDB" id="A0A1E5QEQ5"/>
<accession>A0A1E5QEQ5</accession>
<name>A0A1E5QEQ5_9CYAN</name>
<proteinExistence type="predicted"/>
<protein>
    <submittedName>
        <fullName evidence="1">Uncharacterized protein</fullName>
    </submittedName>
</protein>
<organism evidence="1">
    <name type="scientific">Desertifilum tharense IPPAS B-1220</name>
    <dbReference type="NCBI Taxonomy" id="1781255"/>
    <lineage>
        <taxon>Bacteria</taxon>
        <taxon>Bacillati</taxon>
        <taxon>Cyanobacteriota</taxon>
        <taxon>Cyanophyceae</taxon>
        <taxon>Desertifilales</taxon>
        <taxon>Desertifilaceae</taxon>
        <taxon>Desertifilum</taxon>
    </lineage>
</organism>